<feature type="transmembrane region" description="Helical" evidence="1">
    <location>
        <begin position="158"/>
        <end position="178"/>
    </location>
</feature>
<keyword evidence="1" id="KW-0812">Transmembrane</keyword>
<proteinExistence type="predicted"/>
<comment type="caution">
    <text evidence="3">The sequence shown here is derived from an EMBL/GenBank/DDBJ whole genome shotgun (WGS) entry which is preliminary data.</text>
</comment>
<dbReference type="PANTHER" id="PTHR34473">
    <property type="entry name" value="UPF0699 TRANSMEMBRANE PROTEIN YDBS"/>
    <property type="match status" value="1"/>
</dbReference>
<dbReference type="GeneID" id="69804196"/>
<evidence type="ECO:0000313" key="3">
    <source>
        <dbReference type="EMBL" id="KRM46840.1"/>
    </source>
</evidence>
<feature type="transmembrane region" description="Helical" evidence="1">
    <location>
        <begin position="26"/>
        <end position="48"/>
    </location>
</feature>
<dbReference type="RefSeq" id="WP_225355034.1">
    <property type="nucleotide sequence ID" value="NZ_AZGK01000004.1"/>
</dbReference>
<dbReference type="PANTHER" id="PTHR34473:SF2">
    <property type="entry name" value="UPF0699 TRANSMEMBRANE PROTEIN YDBT"/>
    <property type="match status" value="1"/>
</dbReference>
<dbReference type="InterPro" id="IPR005182">
    <property type="entry name" value="YdbS-like_PH"/>
</dbReference>
<evidence type="ECO:0000313" key="4">
    <source>
        <dbReference type="Proteomes" id="UP000051957"/>
    </source>
</evidence>
<feature type="transmembrane region" description="Helical" evidence="1">
    <location>
        <begin position="184"/>
        <end position="200"/>
    </location>
</feature>
<protein>
    <recommendedName>
        <fullName evidence="2">YdbS-like PH domain-containing protein</fullName>
    </recommendedName>
</protein>
<dbReference type="Pfam" id="PF03703">
    <property type="entry name" value="bPH_2"/>
    <property type="match status" value="2"/>
</dbReference>
<dbReference type="AlphaFoldDB" id="A0A0R1YW57"/>
<keyword evidence="1" id="KW-0472">Membrane</keyword>
<dbReference type="EMBL" id="AZGK01000004">
    <property type="protein sequence ID" value="KRM46840.1"/>
    <property type="molecule type" value="Genomic_DNA"/>
</dbReference>
<accession>A0A0R1YW57</accession>
<dbReference type="PATRIC" id="fig|1423784.4.peg.1787"/>
<reference evidence="3 4" key="1">
    <citation type="journal article" date="2015" name="Genome Announc.">
        <title>Expanding the biotechnology potential of lactobacilli through comparative genomics of 213 strains and associated genera.</title>
        <authorList>
            <person name="Sun Z."/>
            <person name="Harris H.M."/>
            <person name="McCann A."/>
            <person name="Guo C."/>
            <person name="Argimon S."/>
            <person name="Zhang W."/>
            <person name="Yang X."/>
            <person name="Jeffery I.B."/>
            <person name="Cooney J.C."/>
            <person name="Kagawa T.F."/>
            <person name="Liu W."/>
            <person name="Song Y."/>
            <person name="Salvetti E."/>
            <person name="Wrobel A."/>
            <person name="Rasinkangas P."/>
            <person name="Parkhill J."/>
            <person name="Rea M.C."/>
            <person name="O'Sullivan O."/>
            <person name="Ritari J."/>
            <person name="Douillard F.P."/>
            <person name="Paul Ross R."/>
            <person name="Yang R."/>
            <person name="Briner A.E."/>
            <person name="Felis G.E."/>
            <person name="de Vos W.M."/>
            <person name="Barrangou R."/>
            <person name="Klaenhammer T.R."/>
            <person name="Caufield P.W."/>
            <person name="Cui Y."/>
            <person name="Zhang H."/>
            <person name="O'Toole P.W."/>
        </authorList>
    </citation>
    <scope>NUCLEOTIDE SEQUENCE [LARGE SCALE GENOMIC DNA]</scope>
    <source>
        <strain evidence="3 4">DSM 5707</strain>
    </source>
</reference>
<evidence type="ECO:0000259" key="2">
    <source>
        <dbReference type="Pfam" id="PF03703"/>
    </source>
</evidence>
<feature type="domain" description="YdbS-like PH" evidence="2">
    <location>
        <begin position="53"/>
        <end position="111"/>
    </location>
</feature>
<dbReference type="Proteomes" id="UP000051957">
    <property type="component" value="Unassembled WGS sequence"/>
</dbReference>
<sequence length="284" mass="32609">MFGKIQEAIPEKVIDSVASKLIHQSAIIIMTVGILIVLISIAGSYLTIVQKYYKFRINSDNTQLKTEQGLFQRNAVTIPIARIQALRIKQNVIRQWLRLTTVQALAASSAGDDEKGNDLMILPVVKTQTAFSTTSRFVNWAPHQLSGMARLSRRSYWYFIRNASLMSLIVIFPCLYFFKGWGLLSTPLFLIAILLGWYSGNNTGWKILDGQLVLQNGHWFTRSQYVIPHKNVQSFLFVQSIWMTHSKLAHIRVNVRHGNQNELIEIRYLPEESGKEIFNWLKIR</sequence>
<keyword evidence="1" id="KW-1133">Transmembrane helix</keyword>
<feature type="domain" description="YdbS-like PH" evidence="2">
    <location>
        <begin position="202"/>
        <end position="281"/>
    </location>
</feature>
<name>A0A0R1YW57_9LACO</name>
<gene>
    <name evidence="3" type="ORF">FC51_GL001753</name>
</gene>
<evidence type="ECO:0000256" key="1">
    <source>
        <dbReference type="SAM" id="Phobius"/>
    </source>
</evidence>
<organism evidence="3 4">
    <name type="scientific">Lentilactobacillus parabuchneri DSM 5707 = NBRC 107865</name>
    <dbReference type="NCBI Taxonomy" id="1423784"/>
    <lineage>
        <taxon>Bacteria</taxon>
        <taxon>Bacillati</taxon>
        <taxon>Bacillota</taxon>
        <taxon>Bacilli</taxon>
        <taxon>Lactobacillales</taxon>
        <taxon>Lactobacillaceae</taxon>
        <taxon>Lentilactobacillus</taxon>
    </lineage>
</organism>